<sequence>MPKERTILATSCFEMKCFRSVGTPSVTSSRIWSMMVFAGIPSLTLAAISSRSDGDSLVQPISSSCPLCVFQKVSLMVESESSFTIRRDGQISSILHDCLLNPLAAYEERDR</sequence>
<name>A0A8D8YTJ4_9HEMI</name>
<protein>
    <submittedName>
        <fullName evidence="1">Uncharacterized protein</fullName>
    </submittedName>
</protein>
<dbReference type="AlphaFoldDB" id="A0A8D8YTJ4"/>
<dbReference type="EMBL" id="HBUF01392925">
    <property type="protein sequence ID" value="CAG6734528.1"/>
    <property type="molecule type" value="Transcribed_RNA"/>
</dbReference>
<accession>A0A8D8YTJ4</accession>
<evidence type="ECO:0000313" key="1">
    <source>
        <dbReference type="EMBL" id="CAG6734529.1"/>
    </source>
</evidence>
<proteinExistence type="predicted"/>
<dbReference type="EMBL" id="HBUF01392926">
    <property type="protein sequence ID" value="CAG6734529.1"/>
    <property type="molecule type" value="Transcribed_RNA"/>
</dbReference>
<organism evidence="1">
    <name type="scientific">Cacopsylla melanoneura</name>
    <dbReference type="NCBI Taxonomy" id="428564"/>
    <lineage>
        <taxon>Eukaryota</taxon>
        <taxon>Metazoa</taxon>
        <taxon>Ecdysozoa</taxon>
        <taxon>Arthropoda</taxon>
        <taxon>Hexapoda</taxon>
        <taxon>Insecta</taxon>
        <taxon>Pterygota</taxon>
        <taxon>Neoptera</taxon>
        <taxon>Paraneoptera</taxon>
        <taxon>Hemiptera</taxon>
        <taxon>Sternorrhyncha</taxon>
        <taxon>Psylloidea</taxon>
        <taxon>Psyllidae</taxon>
        <taxon>Psyllinae</taxon>
        <taxon>Cacopsylla</taxon>
    </lineage>
</organism>
<reference evidence="1" key="1">
    <citation type="submission" date="2021-05" db="EMBL/GenBank/DDBJ databases">
        <authorList>
            <person name="Alioto T."/>
            <person name="Alioto T."/>
            <person name="Gomez Garrido J."/>
        </authorList>
    </citation>
    <scope>NUCLEOTIDE SEQUENCE</scope>
</reference>